<keyword evidence="4" id="KW-1185">Reference proteome</keyword>
<protein>
    <recommendedName>
        <fullName evidence="2">Right handed beta helix domain-containing protein</fullName>
    </recommendedName>
</protein>
<organism evidence="3 4">
    <name type="scientific">Aquisphaera giovannonii</name>
    <dbReference type="NCBI Taxonomy" id="406548"/>
    <lineage>
        <taxon>Bacteria</taxon>
        <taxon>Pseudomonadati</taxon>
        <taxon>Planctomycetota</taxon>
        <taxon>Planctomycetia</taxon>
        <taxon>Isosphaerales</taxon>
        <taxon>Isosphaeraceae</taxon>
        <taxon>Aquisphaera</taxon>
    </lineage>
</organism>
<reference evidence="3 4" key="1">
    <citation type="submission" date="2019-08" db="EMBL/GenBank/DDBJ databases">
        <title>Deep-cultivation of Planctomycetes and their phenomic and genomic characterization uncovers novel biology.</title>
        <authorList>
            <person name="Wiegand S."/>
            <person name="Jogler M."/>
            <person name="Boedeker C."/>
            <person name="Pinto D."/>
            <person name="Vollmers J."/>
            <person name="Rivas-Marin E."/>
            <person name="Kohn T."/>
            <person name="Peeters S.H."/>
            <person name="Heuer A."/>
            <person name="Rast P."/>
            <person name="Oberbeckmann S."/>
            <person name="Bunk B."/>
            <person name="Jeske O."/>
            <person name="Meyerdierks A."/>
            <person name="Storesund J.E."/>
            <person name="Kallscheuer N."/>
            <person name="Luecker S."/>
            <person name="Lage O.M."/>
            <person name="Pohl T."/>
            <person name="Merkel B.J."/>
            <person name="Hornburger P."/>
            <person name="Mueller R.-W."/>
            <person name="Bruemmer F."/>
            <person name="Labrenz M."/>
            <person name="Spormann A.M."/>
            <person name="Op den Camp H."/>
            <person name="Overmann J."/>
            <person name="Amann R."/>
            <person name="Jetten M.S.M."/>
            <person name="Mascher T."/>
            <person name="Medema M.H."/>
            <person name="Devos D.P."/>
            <person name="Kaster A.-K."/>
            <person name="Ovreas L."/>
            <person name="Rohde M."/>
            <person name="Galperin M.Y."/>
            <person name="Jogler C."/>
        </authorList>
    </citation>
    <scope>NUCLEOTIDE SEQUENCE [LARGE SCALE GENOMIC DNA]</scope>
    <source>
        <strain evidence="3 4">OJF2</strain>
    </source>
</reference>
<gene>
    <name evidence="3" type="ORF">OJF2_35040</name>
</gene>
<evidence type="ECO:0000259" key="2">
    <source>
        <dbReference type="Pfam" id="PF13229"/>
    </source>
</evidence>
<dbReference type="InterPro" id="IPR039448">
    <property type="entry name" value="Beta_helix"/>
</dbReference>
<dbReference type="RefSeq" id="WP_246196594.1">
    <property type="nucleotide sequence ID" value="NZ_CP042997.1"/>
</dbReference>
<evidence type="ECO:0000313" key="4">
    <source>
        <dbReference type="Proteomes" id="UP000324233"/>
    </source>
</evidence>
<dbReference type="Gene3D" id="2.160.20.10">
    <property type="entry name" value="Single-stranded right-handed beta-helix, Pectin lyase-like"/>
    <property type="match status" value="1"/>
</dbReference>
<accession>A0A5B9W441</accession>
<proteinExistence type="predicted"/>
<evidence type="ECO:0000313" key="3">
    <source>
        <dbReference type="EMBL" id="QEH34959.1"/>
    </source>
</evidence>
<dbReference type="Pfam" id="PF13229">
    <property type="entry name" value="Beta_helix"/>
    <property type="match status" value="1"/>
</dbReference>
<dbReference type="SMART" id="SM00710">
    <property type="entry name" value="PbH1"/>
    <property type="match status" value="7"/>
</dbReference>
<dbReference type="KEGG" id="agv:OJF2_35040"/>
<evidence type="ECO:0000256" key="1">
    <source>
        <dbReference type="SAM" id="MobiDB-lite"/>
    </source>
</evidence>
<dbReference type="EMBL" id="CP042997">
    <property type="protein sequence ID" value="QEH34959.1"/>
    <property type="molecule type" value="Genomic_DNA"/>
</dbReference>
<dbReference type="AlphaFoldDB" id="A0A5B9W441"/>
<sequence length="387" mass="41321">MERLVLILAMSSPAWAGDGPTRTVADARQLQDALDHARPGETIRVAPGEYRGSFAARGLRGEPGRPILLKASDPDRRPVFRGGETGLHLSRVAHVELDGLVFAGATGNGINIDDGGVLEEPSHHVLVRNAIVRDVGPTGNRDGIKLSGVDEFRVEGCTVERWGDGGSAIDMVGCHRGEILGCTFRHGDGAGDSGVQAKGGSRGILIRACRFEHAGRRAINIGGSTGLAFFRPRPEGFEARDVTVEDCTFVGSMAPIAFVGADGAVVRHNTIYRPGRWAFRILQETRAPGFVPCRRGQVLDNLIAYRSEEMAAAINVGDATEPGSFTLARNAWYCLDAPGRSRPRLPIPETDGTYGIAPGFRDAEAGDLRLRPDSPVRSAGARADGMR</sequence>
<dbReference type="InterPro" id="IPR006626">
    <property type="entry name" value="PbH1"/>
</dbReference>
<dbReference type="InterPro" id="IPR011050">
    <property type="entry name" value="Pectin_lyase_fold/virulence"/>
</dbReference>
<dbReference type="SUPFAM" id="SSF51126">
    <property type="entry name" value="Pectin lyase-like"/>
    <property type="match status" value="1"/>
</dbReference>
<feature type="domain" description="Right handed beta helix" evidence="2">
    <location>
        <begin position="86"/>
        <end position="271"/>
    </location>
</feature>
<dbReference type="Proteomes" id="UP000324233">
    <property type="component" value="Chromosome"/>
</dbReference>
<feature type="region of interest" description="Disordered" evidence="1">
    <location>
        <begin position="366"/>
        <end position="387"/>
    </location>
</feature>
<dbReference type="InterPro" id="IPR012334">
    <property type="entry name" value="Pectin_lyas_fold"/>
</dbReference>
<name>A0A5B9W441_9BACT</name>